<sequence length="123" mass="12905">MAINSEKLGYILKNFVTATADVEGAAMVTPDGLPLAASLPGGMDDERVSAMSAAMLSLGERIGKELVRGSIDRIYVEGNKGFSILTSCGEDAVFLVLATKEAKQGVLMLEIKRTLGELKSALG</sequence>
<organism evidence="2 3">
    <name type="scientific">Limnofasciculus baicalensis BBK-W-15</name>
    <dbReference type="NCBI Taxonomy" id="2699891"/>
    <lineage>
        <taxon>Bacteria</taxon>
        <taxon>Bacillati</taxon>
        <taxon>Cyanobacteriota</taxon>
        <taxon>Cyanophyceae</taxon>
        <taxon>Coleofasciculales</taxon>
        <taxon>Coleofasciculaceae</taxon>
        <taxon>Limnofasciculus</taxon>
        <taxon>Limnofasciculus baicalensis</taxon>
    </lineage>
</organism>
<comment type="caution">
    <text evidence="2">The sequence shown here is derived from an EMBL/GenBank/DDBJ whole genome shotgun (WGS) entry which is preliminary data.</text>
</comment>
<dbReference type="PANTHER" id="PTHR36222:SF1">
    <property type="entry name" value="SERINE PROTEASE INHIBITOR RV3364C"/>
    <property type="match status" value="1"/>
</dbReference>
<dbReference type="AlphaFoldDB" id="A0AAE3GZC7"/>
<dbReference type="SMART" id="SM00960">
    <property type="entry name" value="Robl_LC7"/>
    <property type="match status" value="1"/>
</dbReference>
<protein>
    <submittedName>
        <fullName evidence="2">Roadblock/LC7 domain-containing protein</fullName>
    </submittedName>
</protein>
<evidence type="ECO:0000313" key="3">
    <source>
        <dbReference type="Proteomes" id="UP001204953"/>
    </source>
</evidence>
<evidence type="ECO:0000313" key="2">
    <source>
        <dbReference type="EMBL" id="MCP2731392.1"/>
    </source>
</evidence>
<dbReference type="RefSeq" id="WP_254014132.1">
    <property type="nucleotide sequence ID" value="NZ_JAMZMM010000323.1"/>
</dbReference>
<dbReference type="Proteomes" id="UP001204953">
    <property type="component" value="Unassembled WGS sequence"/>
</dbReference>
<gene>
    <name evidence="2" type="ORF">NJ959_23480</name>
</gene>
<evidence type="ECO:0000259" key="1">
    <source>
        <dbReference type="SMART" id="SM00960"/>
    </source>
</evidence>
<dbReference type="Gene3D" id="3.30.450.30">
    <property type="entry name" value="Dynein light chain 2a, cytoplasmic"/>
    <property type="match status" value="1"/>
</dbReference>
<accession>A0AAE3GZC7</accession>
<name>A0AAE3GZC7_9CYAN</name>
<dbReference type="InterPro" id="IPR053141">
    <property type="entry name" value="Mycobact_SerProt_Inhib_Rv3364c"/>
</dbReference>
<keyword evidence="3" id="KW-1185">Reference proteome</keyword>
<proteinExistence type="predicted"/>
<dbReference type="Pfam" id="PF03259">
    <property type="entry name" value="Robl_LC7"/>
    <property type="match status" value="1"/>
</dbReference>
<dbReference type="SUPFAM" id="SSF103196">
    <property type="entry name" value="Roadblock/LC7 domain"/>
    <property type="match status" value="1"/>
</dbReference>
<feature type="domain" description="Roadblock/LAMTOR2" evidence="1">
    <location>
        <begin position="9"/>
        <end position="98"/>
    </location>
</feature>
<reference evidence="2" key="1">
    <citation type="submission" date="2022-06" db="EMBL/GenBank/DDBJ databases">
        <title>New cyanobacteria of genus Symplocastrum in benthos of Lake Baikal.</title>
        <authorList>
            <person name="Sorokovikova E."/>
            <person name="Tikhonova I."/>
            <person name="Krasnopeev A."/>
            <person name="Evseev P."/>
            <person name="Gladkikh A."/>
            <person name="Belykh O."/>
        </authorList>
    </citation>
    <scope>NUCLEOTIDE SEQUENCE</scope>
    <source>
        <strain evidence="2">BBK-W-15</strain>
    </source>
</reference>
<dbReference type="InterPro" id="IPR004942">
    <property type="entry name" value="Roadblock/LAMTOR2_dom"/>
</dbReference>
<dbReference type="PANTHER" id="PTHR36222">
    <property type="entry name" value="SERINE PROTEASE INHIBITOR RV3364C"/>
    <property type="match status" value="1"/>
</dbReference>
<dbReference type="EMBL" id="JAMZMM010000323">
    <property type="protein sequence ID" value="MCP2731392.1"/>
    <property type="molecule type" value="Genomic_DNA"/>
</dbReference>